<evidence type="ECO:0000313" key="12">
    <source>
        <dbReference type="Ensembl" id="ENSSPAP00000026143.1"/>
    </source>
</evidence>
<evidence type="ECO:0000256" key="9">
    <source>
        <dbReference type="SAM" id="MobiDB-lite"/>
    </source>
</evidence>
<dbReference type="GeneTree" id="ENSGT00990000203779"/>
<name>A0A3B5AXQ8_9TELE</name>
<keyword evidence="2 10" id="KW-0812">Transmembrane</keyword>
<evidence type="ECO:0000313" key="14">
    <source>
        <dbReference type="RefSeq" id="XP_008299938.1"/>
    </source>
</evidence>
<accession>A0A3B5AXQ8</accession>
<evidence type="ECO:0000256" key="6">
    <source>
        <dbReference type="ARBA" id="ARBA00023157"/>
    </source>
</evidence>
<dbReference type="Proteomes" id="UP000694891">
    <property type="component" value="Unplaced"/>
</dbReference>
<evidence type="ECO:0000256" key="8">
    <source>
        <dbReference type="ARBA" id="ARBA00023319"/>
    </source>
</evidence>
<protein>
    <submittedName>
        <fullName evidence="12 14">T-cell-specific surface glycoprotein CD28 homolog</fullName>
    </submittedName>
</protein>
<reference evidence="14" key="2">
    <citation type="submission" date="2025-04" db="UniProtKB">
        <authorList>
            <consortium name="RefSeq"/>
        </authorList>
    </citation>
    <scope>IDENTIFICATION</scope>
</reference>
<dbReference type="PANTHER" id="PTHR11494:SF9">
    <property type="entry name" value="SI:DKEY-1H24.6"/>
    <property type="match status" value="1"/>
</dbReference>
<keyword evidence="7" id="KW-0325">Glycoprotein</keyword>
<dbReference type="PANTHER" id="PTHR11494">
    <property type="entry name" value="CYTOTOXIC T-LYMPHOCYTE PROTEIN"/>
    <property type="match status" value="1"/>
</dbReference>
<evidence type="ECO:0000256" key="11">
    <source>
        <dbReference type="SAM" id="SignalP"/>
    </source>
</evidence>
<keyword evidence="3 11" id="KW-0732">Signal</keyword>
<dbReference type="Ensembl" id="ENSSPAT00000026571.1">
    <property type="protein sequence ID" value="ENSSPAP00000026143.1"/>
    <property type="gene ID" value="ENSSPAG00000019737.1"/>
</dbReference>
<sequence length="238" mass="26955">MLSAQDIKMGLCWILIILLGCGLSRATESTCNCEDEPEIHYVSANGSISFTVPCPNVTGEDLTFVLRKGKEVIYNHTFTGEEKSQNHKPLHGRLDVKPYRDKENKFVAFNVTEATAASHGIYSCRAIKVFPPPYITEIAQRILIVDEEIHCPRSEKNNSQITTPEQQDLRETPSYPWIWILVVAVLGTYSLAVTIFASVNWMKLKNTDSQSDYMNTKPRAHRGNKKKRGVQNPIPRYL</sequence>
<organism evidence="12">
    <name type="scientific">Stegastes partitus</name>
    <name type="common">bicolor damselfish</name>
    <dbReference type="NCBI Taxonomy" id="144197"/>
    <lineage>
        <taxon>Eukaryota</taxon>
        <taxon>Metazoa</taxon>
        <taxon>Chordata</taxon>
        <taxon>Craniata</taxon>
        <taxon>Vertebrata</taxon>
        <taxon>Euteleostomi</taxon>
        <taxon>Actinopterygii</taxon>
        <taxon>Neopterygii</taxon>
        <taxon>Teleostei</taxon>
        <taxon>Neoteleostei</taxon>
        <taxon>Acanthomorphata</taxon>
        <taxon>Ovalentaria</taxon>
        <taxon>Pomacentridae</taxon>
        <taxon>Stegastes</taxon>
    </lineage>
</organism>
<proteinExistence type="predicted"/>
<evidence type="ECO:0000313" key="13">
    <source>
        <dbReference type="Proteomes" id="UP000694891"/>
    </source>
</evidence>
<dbReference type="InterPro" id="IPR013783">
    <property type="entry name" value="Ig-like_fold"/>
</dbReference>
<reference evidence="12" key="1">
    <citation type="submission" date="2023-09" db="UniProtKB">
        <authorList>
            <consortium name="Ensembl"/>
        </authorList>
    </citation>
    <scope>IDENTIFICATION</scope>
</reference>
<evidence type="ECO:0000256" key="5">
    <source>
        <dbReference type="ARBA" id="ARBA00023136"/>
    </source>
</evidence>
<feature type="chain" id="PRO_5044592055" evidence="11">
    <location>
        <begin position="27"/>
        <end position="238"/>
    </location>
</feature>
<dbReference type="InterPro" id="IPR040216">
    <property type="entry name" value="CTLA4/CD28"/>
</dbReference>
<dbReference type="GO" id="GO:0009897">
    <property type="term" value="C:external side of plasma membrane"/>
    <property type="evidence" value="ECO:0007669"/>
    <property type="project" value="TreeGrafter"/>
</dbReference>
<dbReference type="RefSeq" id="XP_008299938.1">
    <property type="nucleotide sequence ID" value="XM_008301716.1"/>
</dbReference>
<evidence type="ECO:0000256" key="7">
    <source>
        <dbReference type="ARBA" id="ARBA00023180"/>
    </source>
</evidence>
<keyword evidence="13" id="KW-1185">Reference proteome</keyword>
<gene>
    <name evidence="14" type="primary">LOC103372149</name>
</gene>
<dbReference type="GeneID" id="103372149"/>
<evidence type="ECO:0000256" key="1">
    <source>
        <dbReference type="ARBA" id="ARBA00004479"/>
    </source>
</evidence>
<keyword evidence="8" id="KW-0393">Immunoglobulin domain</keyword>
<feature type="region of interest" description="Disordered" evidence="9">
    <location>
        <begin position="210"/>
        <end position="238"/>
    </location>
</feature>
<feature type="transmembrane region" description="Helical" evidence="10">
    <location>
        <begin position="177"/>
        <end position="199"/>
    </location>
</feature>
<keyword evidence="5 10" id="KW-0472">Membrane</keyword>
<keyword evidence="6" id="KW-1015">Disulfide bond</keyword>
<dbReference type="AlphaFoldDB" id="A0A3B5AXQ8"/>
<keyword evidence="4 10" id="KW-1133">Transmembrane helix</keyword>
<evidence type="ECO:0000256" key="4">
    <source>
        <dbReference type="ARBA" id="ARBA00022989"/>
    </source>
</evidence>
<dbReference type="GO" id="GO:0042129">
    <property type="term" value="P:regulation of T cell proliferation"/>
    <property type="evidence" value="ECO:0007669"/>
    <property type="project" value="InterPro"/>
</dbReference>
<dbReference type="Gene3D" id="2.60.40.10">
    <property type="entry name" value="Immunoglobulins"/>
    <property type="match status" value="1"/>
</dbReference>
<feature type="signal peptide" evidence="11">
    <location>
        <begin position="1"/>
        <end position="26"/>
    </location>
</feature>
<dbReference type="OrthoDB" id="8654606at2759"/>
<dbReference type="GO" id="GO:0050852">
    <property type="term" value="P:T cell receptor signaling pathway"/>
    <property type="evidence" value="ECO:0007669"/>
    <property type="project" value="TreeGrafter"/>
</dbReference>
<evidence type="ECO:0000256" key="3">
    <source>
        <dbReference type="ARBA" id="ARBA00022729"/>
    </source>
</evidence>
<evidence type="ECO:0000256" key="2">
    <source>
        <dbReference type="ARBA" id="ARBA00022692"/>
    </source>
</evidence>
<comment type="subcellular location">
    <subcellularLocation>
        <location evidence="1">Membrane</location>
        <topology evidence="1">Single-pass type I membrane protein</topology>
    </subcellularLocation>
</comment>
<evidence type="ECO:0000256" key="10">
    <source>
        <dbReference type="SAM" id="Phobius"/>
    </source>
</evidence>
<feature type="compositionally biased region" description="Basic residues" evidence="9">
    <location>
        <begin position="218"/>
        <end position="229"/>
    </location>
</feature>